<organism evidence="1 2">
    <name type="scientific">Gigaspora margarita</name>
    <dbReference type="NCBI Taxonomy" id="4874"/>
    <lineage>
        <taxon>Eukaryota</taxon>
        <taxon>Fungi</taxon>
        <taxon>Fungi incertae sedis</taxon>
        <taxon>Mucoromycota</taxon>
        <taxon>Glomeromycotina</taxon>
        <taxon>Glomeromycetes</taxon>
        <taxon>Diversisporales</taxon>
        <taxon>Gigasporaceae</taxon>
        <taxon>Gigaspora</taxon>
    </lineage>
</organism>
<evidence type="ECO:0000313" key="2">
    <source>
        <dbReference type="Proteomes" id="UP000789901"/>
    </source>
</evidence>
<dbReference type="Proteomes" id="UP000789901">
    <property type="component" value="Unassembled WGS sequence"/>
</dbReference>
<comment type="caution">
    <text evidence="1">The sequence shown here is derived from an EMBL/GenBank/DDBJ whole genome shotgun (WGS) entry which is preliminary data.</text>
</comment>
<proteinExistence type="predicted"/>
<gene>
    <name evidence="1" type="ORF">GMARGA_LOCUS38212</name>
</gene>
<name>A0ABN7X2K4_GIGMA</name>
<sequence length="68" mass="7888">MKLRQRKAVYKRVHPTESLHINIMSVDNPNEIIMFLFELSTLGCVSSNINLPRIPSIGATRFRYLTKK</sequence>
<accession>A0ABN7X2K4</accession>
<reference evidence="1 2" key="1">
    <citation type="submission" date="2021-06" db="EMBL/GenBank/DDBJ databases">
        <authorList>
            <person name="Kallberg Y."/>
            <person name="Tangrot J."/>
            <person name="Rosling A."/>
        </authorList>
    </citation>
    <scope>NUCLEOTIDE SEQUENCE [LARGE SCALE GENOMIC DNA]</scope>
    <source>
        <strain evidence="1 2">120-4 pot B 10/14</strain>
    </source>
</reference>
<keyword evidence="2" id="KW-1185">Reference proteome</keyword>
<protein>
    <submittedName>
        <fullName evidence="1">7509_t:CDS:1</fullName>
    </submittedName>
</protein>
<feature type="non-terminal residue" evidence="1">
    <location>
        <position position="68"/>
    </location>
</feature>
<dbReference type="EMBL" id="CAJVQB010083972">
    <property type="protein sequence ID" value="CAG8846537.1"/>
    <property type="molecule type" value="Genomic_DNA"/>
</dbReference>
<evidence type="ECO:0000313" key="1">
    <source>
        <dbReference type="EMBL" id="CAG8846537.1"/>
    </source>
</evidence>